<dbReference type="OrthoDB" id="1667587at2759"/>
<dbReference type="SUPFAM" id="SSF50978">
    <property type="entry name" value="WD40 repeat-like"/>
    <property type="match status" value="1"/>
</dbReference>
<feature type="non-terminal residue" evidence="3">
    <location>
        <position position="68"/>
    </location>
</feature>
<dbReference type="Proteomes" id="UP000594638">
    <property type="component" value="Unassembled WGS sequence"/>
</dbReference>
<dbReference type="InterPro" id="IPR048720">
    <property type="entry name" value="PROPPIN"/>
</dbReference>
<keyword evidence="1" id="KW-0853">WD repeat</keyword>
<gene>
    <name evidence="3" type="ORF">OLEA9_A069377</name>
</gene>
<dbReference type="Pfam" id="PF21032">
    <property type="entry name" value="PROPPIN"/>
    <property type="match status" value="1"/>
</dbReference>
<sequence>MDLHSHCEIDAHRSPLAAMVFSSNGMYMATASEQGTIIRVHLVSEATKVKHQKGSYTRFYGGYKLSSR</sequence>
<evidence type="ECO:0000313" key="4">
    <source>
        <dbReference type="Proteomes" id="UP000594638"/>
    </source>
</evidence>
<reference evidence="3 4" key="1">
    <citation type="submission" date="2019-12" db="EMBL/GenBank/DDBJ databases">
        <authorList>
            <person name="Alioto T."/>
            <person name="Alioto T."/>
            <person name="Gomez Garrido J."/>
        </authorList>
    </citation>
    <scope>NUCLEOTIDE SEQUENCE [LARGE SCALE GENOMIC DNA]</scope>
</reference>
<dbReference type="AlphaFoldDB" id="A0A8S0QDA6"/>
<dbReference type="EMBL" id="CACTIH010001835">
    <property type="protein sequence ID" value="CAA2965120.1"/>
    <property type="molecule type" value="Genomic_DNA"/>
</dbReference>
<evidence type="ECO:0000313" key="3">
    <source>
        <dbReference type="EMBL" id="CAA2965120.1"/>
    </source>
</evidence>
<organism evidence="3 4">
    <name type="scientific">Olea europaea subsp. europaea</name>
    <dbReference type="NCBI Taxonomy" id="158383"/>
    <lineage>
        <taxon>Eukaryota</taxon>
        <taxon>Viridiplantae</taxon>
        <taxon>Streptophyta</taxon>
        <taxon>Embryophyta</taxon>
        <taxon>Tracheophyta</taxon>
        <taxon>Spermatophyta</taxon>
        <taxon>Magnoliopsida</taxon>
        <taxon>eudicotyledons</taxon>
        <taxon>Gunneridae</taxon>
        <taxon>Pentapetalae</taxon>
        <taxon>asterids</taxon>
        <taxon>lamiids</taxon>
        <taxon>Lamiales</taxon>
        <taxon>Oleaceae</taxon>
        <taxon>Oleeae</taxon>
        <taxon>Olea</taxon>
    </lineage>
</organism>
<name>A0A8S0QDA6_OLEEU</name>
<accession>A0A8S0QDA6</accession>
<evidence type="ECO:0000256" key="2">
    <source>
        <dbReference type="ARBA" id="ARBA00022737"/>
    </source>
</evidence>
<evidence type="ECO:0000256" key="1">
    <source>
        <dbReference type="ARBA" id="ARBA00022574"/>
    </source>
</evidence>
<protein>
    <submittedName>
        <fullName evidence="3">Autophagy-related 18b isoform X3</fullName>
    </submittedName>
</protein>
<dbReference type="PANTHER" id="PTHR11227">
    <property type="entry name" value="WD-REPEAT PROTEIN INTERACTING WITH PHOSPHOINOSIDES WIPI -RELATED"/>
    <property type="match status" value="1"/>
</dbReference>
<keyword evidence="2" id="KW-0677">Repeat</keyword>
<dbReference type="InterPro" id="IPR036322">
    <property type="entry name" value="WD40_repeat_dom_sf"/>
</dbReference>
<proteinExistence type="predicted"/>
<comment type="caution">
    <text evidence="3">The sequence shown here is derived from an EMBL/GenBank/DDBJ whole genome shotgun (WGS) entry which is preliminary data.</text>
</comment>
<keyword evidence="4" id="KW-1185">Reference proteome</keyword>
<dbReference type="Gramene" id="OE9A069377T2">
    <property type="protein sequence ID" value="OE9A069377C2"/>
    <property type="gene ID" value="OE9A069377"/>
</dbReference>